<dbReference type="PANTHER" id="PTHR42798:SF6">
    <property type="entry name" value="CELL DIVISION ATP-BINDING PROTEIN FTSE"/>
    <property type="match status" value="1"/>
</dbReference>
<evidence type="ECO:0000256" key="3">
    <source>
        <dbReference type="ARBA" id="ARBA00022741"/>
    </source>
</evidence>
<dbReference type="InterPro" id="IPR017911">
    <property type="entry name" value="MacB-like_ATP-bd"/>
</dbReference>
<gene>
    <name evidence="6" type="ORF">A3F08_03215</name>
</gene>
<comment type="similarity">
    <text evidence="1">Belongs to the ABC transporter superfamily.</text>
</comment>
<dbReference type="GO" id="GO:0098796">
    <property type="term" value="C:membrane protein complex"/>
    <property type="evidence" value="ECO:0007669"/>
    <property type="project" value="UniProtKB-ARBA"/>
</dbReference>
<organism evidence="6 7">
    <name type="scientific">Candidatus Berkelbacteria bacterium RIFCSPHIGHO2_12_FULL_36_9</name>
    <dbReference type="NCBI Taxonomy" id="1797469"/>
    <lineage>
        <taxon>Bacteria</taxon>
        <taxon>Candidatus Berkelbacteria</taxon>
    </lineage>
</organism>
<dbReference type="GO" id="GO:0022857">
    <property type="term" value="F:transmembrane transporter activity"/>
    <property type="evidence" value="ECO:0007669"/>
    <property type="project" value="UniProtKB-ARBA"/>
</dbReference>
<evidence type="ECO:0000256" key="2">
    <source>
        <dbReference type="ARBA" id="ARBA00022448"/>
    </source>
</evidence>
<protein>
    <submittedName>
        <fullName evidence="6">Macrolide ABC transporter ATP-binding protein</fullName>
    </submittedName>
</protein>
<evidence type="ECO:0000256" key="4">
    <source>
        <dbReference type="ARBA" id="ARBA00022840"/>
    </source>
</evidence>
<dbReference type="SMART" id="SM00382">
    <property type="entry name" value="AAA"/>
    <property type="match status" value="1"/>
</dbReference>
<dbReference type="FunFam" id="3.40.50.300:FF:000032">
    <property type="entry name" value="Export ABC transporter ATP-binding protein"/>
    <property type="match status" value="1"/>
</dbReference>
<proteinExistence type="inferred from homology"/>
<dbReference type="CDD" id="cd03255">
    <property type="entry name" value="ABC_MJ0796_LolCDE_FtsE"/>
    <property type="match status" value="1"/>
</dbReference>
<dbReference type="PROSITE" id="PS00211">
    <property type="entry name" value="ABC_TRANSPORTER_1"/>
    <property type="match status" value="1"/>
</dbReference>
<dbReference type="Gene3D" id="3.40.50.300">
    <property type="entry name" value="P-loop containing nucleotide triphosphate hydrolases"/>
    <property type="match status" value="1"/>
</dbReference>
<dbReference type="InterPro" id="IPR003593">
    <property type="entry name" value="AAA+_ATPase"/>
</dbReference>
<dbReference type="Pfam" id="PF00005">
    <property type="entry name" value="ABC_tran"/>
    <property type="match status" value="1"/>
</dbReference>
<keyword evidence="3" id="KW-0547">Nucleotide-binding</keyword>
<keyword evidence="2" id="KW-0813">Transport</keyword>
<dbReference type="PROSITE" id="PS50893">
    <property type="entry name" value="ABC_TRANSPORTER_2"/>
    <property type="match status" value="1"/>
</dbReference>
<evidence type="ECO:0000313" key="6">
    <source>
        <dbReference type="EMBL" id="OGD67895.1"/>
    </source>
</evidence>
<dbReference type="GO" id="GO:0005524">
    <property type="term" value="F:ATP binding"/>
    <property type="evidence" value="ECO:0007669"/>
    <property type="project" value="UniProtKB-KW"/>
</dbReference>
<evidence type="ECO:0000259" key="5">
    <source>
        <dbReference type="PROSITE" id="PS50893"/>
    </source>
</evidence>
<name>A0A1F5EKH8_9BACT</name>
<dbReference type="PANTHER" id="PTHR42798">
    <property type="entry name" value="LIPOPROTEIN-RELEASING SYSTEM ATP-BINDING PROTEIN LOLD"/>
    <property type="match status" value="1"/>
</dbReference>
<dbReference type="GO" id="GO:0016887">
    <property type="term" value="F:ATP hydrolysis activity"/>
    <property type="evidence" value="ECO:0007669"/>
    <property type="project" value="InterPro"/>
</dbReference>
<evidence type="ECO:0000256" key="1">
    <source>
        <dbReference type="ARBA" id="ARBA00005417"/>
    </source>
</evidence>
<dbReference type="InterPro" id="IPR027417">
    <property type="entry name" value="P-loop_NTPase"/>
</dbReference>
<dbReference type="InterPro" id="IPR003439">
    <property type="entry name" value="ABC_transporter-like_ATP-bd"/>
</dbReference>
<dbReference type="AlphaFoldDB" id="A0A1F5EKH8"/>
<reference evidence="6 7" key="1">
    <citation type="journal article" date="2016" name="Nat. Commun.">
        <title>Thousands of microbial genomes shed light on interconnected biogeochemical processes in an aquifer system.</title>
        <authorList>
            <person name="Anantharaman K."/>
            <person name="Brown C.T."/>
            <person name="Hug L.A."/>
            <person name="Sharon I."/>
            <person name="Castelle C.J."/>
            <person name="Probst A.J."/>
            <person name="Thomas B.C."/>
            <person name="Singh A."/>
            <person name="Wilkins M.J."/>
            <person name="Karaoz U."/>
            <person name="Brodie E.L."/>
            <person name="Williams K.H."/>
            <person name="Hubbard S.S."/>
            <person name="Banfield J.F."/>
        </authorList>
    </citation>
    <scope>NUCLEOTIDE SEQUENCE [LARGE SCALE GENOMIC DNA]</scope>
</reference>
<dbReference type="EMBL" id="MEZV01000004">
    <property type="protein sequence ID" value="OGD67895.1"/>
    <property type="molecule type" value="Genomic_DNA"/>
</dbReference>
<feature type="domain" description="ABC transporter" evidence="5">
    <location>
        <begin position="4"/>
        <end position="221"/>
    </location>
</feature>
<dbReference type="STRING" id="1797469.A3F08_03215"/>
<comment type="caution">
    <text evidence="6">The sequence shown here is derived from an EMBL/GenBank/DDBJ whole genome shotgun (WGS) entry which is preliminary data.</text>
</comment>
<evidence type="ECO:0000313" key="7">
    <source>
        <dbReference type="Proteomes" id="UP000176451"/>
    </source>
</evidence>
<keyword evidence="4 6" id="KW-0067">ATP-binding</keyword>
<dbReference type="Proteomes" id="UP000176451">
    <property type="component" value="Unassembled WGS sequence"/>
</dbReference>
<accession>A0A1F5EKH8</accession>
<sequence>MNIIELQNVSKTYNKGEAEIKALASVDIKIAREEFVAIMGASGSGKTTLLNIIGLLDKPNNGKYVLDNREITNETSSNTLSLLRRDKIGFVFQSFNLLPRSSALDNVIMPAIYSGLKDRAKIANKLLSQVGLEKRTRHLPNQLSGGEKQRVAIARALINNPTIILADEPTGNLDTKSGQEIMKIFSELNKNKGITIVMITHEPDIAKYAQRTIKMKDGEII</sequence>
<dbReference type="InterPro" id="IPR017871">
    <property type="entry name" value="ABC_transporter-like_CS"/>
</dbReference>
<dbReference type="SUPFAM" id="SSF52540">
    <property type="entry name" value="P-loop containing nucleoside triphosphate hydrolases"/>
    <property type="match status" value="1"/>
</dbReference>